<dbReference type="Pfam" id="PF13302">
    <property type="entry name" value="Acetyltransf_3"/>
    <property type="match status" value="1"/>
</dbReference>
<dbReference type="Gene3D" id="3.40.630.30">
    <property type="match status" value="1"/>
</dbReference>
<evidence type="ECO:0000313" key="2">
    <source>
        <dbReference type="EMBL" id="GAE02630.1"/>
    </source>
</evidence>
<dbReference type="PROSITE" id="PS51186">
    <property type="entry name" value="GNAT"/>
    <property type="match status" value="1"/>
</dbReference>
<dbReference type="HOGENOM" id="CLU_113231_3_1_9"/>
<dbReference type="Proteomes" id="UP000054164">
    <property type="component" value="Unassembled WGS sequence"/>
</dbReference>
<gene>
    <name evidence="2" type="ORF">CBO05C_2320</name>
</gene>
<accession>A0A0S6U2Y8</accession>
<organism evidence="2">
    <name type="scientific">Clostridium botulinum B str. Osaka05</name>
    <dbReference type="NCBI Taxonomy" id="1407017"/>
    <lineage>
        <taxon>Bacteria</taxon>
        <taxon>Bacillati</taxon>
        <taxon>Bacillota</taxon>
        <taxon>Clostridia</taxon>
        <taxon>Eubacteriales</taxon>
        <taxon>Clostridiaceae</taxon>
        <taxon>Clostridium</taxon>
    </lineage>
</organism>
<evidence type="ECO:0000259" key="1">
    <source>
        <dbReference type="PROSITE" id="PS51186"/>
    </source>
</evidence>
<sequence>MEILEFRTPTVQYKNQAEAFKQKFFDYGETVINGSALLDEMTYDNWLANTLNNSSPKTVRSDWVVANTFFVIRKTDNKIIGIIDIRHNINNDFIAAYGGHIGYSVRPSERRKGYATQMLKMALEFERTIGLEKVMLGCYSDNIASIKTIEGCGGIRSEEKLYIDKNPMYVYWILL</sequence>
<dbReference type="InterPro" id="IPR016181">
    <property type="entry name" value="Acyl_CoA_acyltransferase"/>
</dbReference>
<proteinExistence type="predicted"/>
<protein>
    <recommendedName>
        <fullName evidence="1">N-acetyltransferase domain-containing protein</fullName>
    </recommendedName>
</protein>
<dbReference type="SUPFAM" id="SSF55729">
    <property type="entry name" value="Acyl-CoA N-acyltransferases (Nat)"/>
    <property type="match status" value="1"/>
</dbReference>
<reference evidence="2" key="1">
    <citation type="submission" date="2013-10" db="EMBL/GenBank/DDBJ databases">
        <title>Draft genome sequence of Clostridium botulinum type B strain Osaka05.</title>
        <authorList>
            <person name="Sakaguchi Y."/>
            <person name="Hosomi K."/>
            <person name="Uchiyama J."/>
            <person name="Ogura Y."/>
            <person name="Sakaguchi M."/>
            <person name="Kohda T."/>
            <person name="Mukamoto M."/>
            <person name="Misawa N."/>
            <person name="Matsuzaki S."/>
            <person name="Hayashi T."/>
            <person name="Kozaki S."/>
        </authorList>
    </citation>
    <scope>NUCLEOTIDE SEQUENCE</scope>
    <source>
        <strain evidence="2">Osaka05</strain>
    </source>
</reference>
<dbReference type="RefSeq" id="WP_030035413.1">
    <property type="nucleotide sequence ID" value="NZ_DF384213.1"/>
</dbReference>
<dbReference type="PANTHER" id="PTHR39173:SF1">
    <property type="entry name" value="ACETYLTRANSFERASE"/>
    <property type="match status" value="1"/>
</dbReference>
<dbReference type="InterPro" id="IPR000182">
    <property type="entry name" value="GNAT_dom"/>
</dbReference>
<name>A0A0S6U2Y8_CLOBO</name>
<dbReference type="GO" id="GO:0016747">
    <property type="term" value="F:acyltransferase activity, transferring groups other than amino-acyl groups"/>
    <property type="evidence" value="ECO:0007669"/>
    <property type="project" value="InterPro"/>
</dbReference>
<feature type="domain" description="N-acetyltransferase" evidence="1">
    <location>
        <begin position="4"/>
        <end position="175"/>
    </location>
</feature>
<dbReference type="AlphaFoldDB" id="A0A0S6U2Y8"/>
<dbReference type="PANTHER" id="PTHR39173">
    <property type="entry name" value="ACETYLTRANSFERASE"/>
    <property type="match status" value="1"/>
</dbReference>
<dbReference type="EMBL" id="DF384213">
    <property type="protein sequence ID" value="GAE02630.1"/>
    <property type="molecule type" value="Genomic_DNA"/>
</dbReference>
<dbReference type="CDD" id="cd04301">
    <property type="entry name" value="NAT_SF"/>
    <property type="match status" value="1"/>
</dbReference>